<dbReference type="InterPro" id="IPR011042">
    <property type="entry name" value="6-blade_b-propeller_TolB-like"/>
</dbReference>
<dbReference type="STRING" id="270918.APR42_07420"/>
<feature type="chain" id="PRO_5006389572" evidence="5">
    <location>
        <begin position="23"/>
        <end position="553"/>
    </location>
</feature>
<dbReference type="GO" id="GO:0009279">
    <property type="term" value="C:cell outer membrane"/>
    <property type="evidence" value="ECO:0007669"/>
    <property type="project" value="UniProtKB-SubCell"/>
</dbReference>
<dbReference type="InterPro" id="IPR006664">
    <property type="entry name" value="OMP_bac"/>
</dbReference>
<dbReference type="CDD" id="cd07185">
    <property type="entry name" value="OmpA_C-like"/>
    <property type="match status" value="1"/>
</dbReference>
<reference evidence="7" key="1">
    <citation type="submission" date="2015-10" db="EMBL/GenBank/DDBJ databases">
        <title>Draft genome sequence of Salegentibacter mishustinae KCTC 12263.</title>
        <authorList>
            <person name="Lin W."/>
            <person name="Zheng Q."/>
        </authorList>
    </citation>
    <scope>NUCLEOTIDE SEQUENCE [LARGE SCALE GENOMIC DNA]</scope>
    <source>
        <strain evidence="7">KCTC 12263</strain>
    </source>
</reference>
<dbReference type="AlphaFoldDB" id="A0A0Q9ZJQ5"/>
<dbReference type="OrthoDB" id="9809364at2"/>
<accession>A0A0Q9ZJQ5</accession>
<keyword evidence="2 4" id="KW-0472">Membrane</keyword>
<dbReference type="Gene3D" id="2.120.10.30">
    <property type="entry name" value="TolB, C-terminal domain"/>
    <property type="match status" value="1"/>
</dbReference>
<keyword evidence="7" id="KW-0969">Cilium</keyword>
<protein>
    <submittedName>
        <fullName evidence="7">Flagellar motor protein MotB</fullName>
    </submittedName>
</protein>
<keyword evidence="5" id="KW-0732">Signal</keyword>
<dbReference type="PANTHER" id="PTHR30329:SF21">
    <property type="entry name" value="LIPOPROTEIN YIAD-RELATED"/>
    <property type="match status" value="1"/>
</dbReference>
<dbReference type="SUPFAM" id="SSF103088">
    <property type="entry name" value="OmpA-like"/>
    <property type="match status" value="1"/>
</dbReference>
<evidence type="ECO:0000256" key="5">
    <source>
        <dbReference type="SAM" id="SignalP"/>
    </source>
</evidence>
<evidence type="ECO:0000256" key="2">
    <source>
        <dbReference type="ARBA" id="ARBA00023136"/>
    </source>
</evidence>
<feature type="signal peptide" evidence="5">
    <location>
        <begin position="1"/>
        <end position="22"/>
    </location>
</feature>
<evidence type="ECO:0000313" key="7">
    <source>
        <dbReference type="EMBL" id="KRG28595.1"/>
    </source>
</evidence>
<dbReference type="SUPFAM" id="SSF82171">
    <property type="entry name" value="DPP6 N-terminal domain-like"/>
    <property type="match status" value="1"/>
</dbReference>
<name>A0A0Q9ZJQ5_9FLAO</name>
<feature type="domain" description="OmpA-like" evidence="6">
    <location>
        <begin position="419"/>
        <end position="541"/>
    </location>
</feature>
<dbReference type="Proteomes" id="UP000051643">
    <property type="component" value="Unassembled WGS sequence"/>
</dbReference>
<dbReference type="Gene3D" id="3.30.1330.60">
    <property type="entry name" value="OmpA-like domain"/>
    <property type="match status" value="1"/>
</dbReference>
<dbReference type="PANTHER" id="PTHR30329">
    <property type="entry name" value="STATOR ELEMENT OF FLAGELLAR MOTOR COMPLEX"/>
    <property type="match status" value="1"/>
</dbReference>
<keyword evidence="7" id="KW-0282">Flagellum</keyword>
<dbReference type="InterPro" id="IPR011659">
    <property type="entry name" value="WD40"/>
</dbReference>
<dbReference type="SUPFAM" id="SSF48452">
    <property type="entry name" value="TPR-like"/>
    <property type="match status" value="1"/>
</dbReference>
<gene>
    <name evidence="7" type="ORF">APR42_07420</name>
</gene>
<dbReference type="InterPro" id="IPR011990">
    <property type="entry name" value="TPR-like_helical_dom_sf"/>
</dbReference>
<keyword evidence="7" id="KW-0966">Cell projection</keyword>
<dbReference type="EMBL" id="LKTP01000023">
    <property type="protein sequence ID" value="KRG28595.1"/>
    <property type="molecule type" value="Genomic_DNA"/>
</dbReference>
<sequence>MKNLYSTLFILFIGLAAFGQSAEIKKADKLFVQRAYMDAAEAYEKVVDKNQQVLQNLGDAYFYTNQMESAAEVYRTLFLRHEENTAPEYQFRFAHSLRAIGNQDEANEYMSDYTGEEVNYEDFARKLDTVAPHVYTTEQIMNNSASADFGIAFYGDRIAFASTRNQERPVYPWNKKPTLDLYTAEMSEDGELSDIVLFSDKINTDEHESSATFSQDGQVMYFDRNSENRVKNEEGIRVAHIKIFRAEMVDGEWSNIEALPFTSDEFSTEHPSLSADGSKLYFASDMPGSEGSFDIYVVDVNEDGTYGEPENLGTGINTPHREQFPYISEEGVLYFASDGHQGFGNLDVFRAEGDFNEAQNLGNTVNSGHDDFAFVIDEENQKGYLASNRRGSDNLYVFTREDYVPPVVDFDDRETNLETGRQQLKDVGNIYFAFDKSTIKEESKPTLDKVVNIMNKYPELLIEIGSHADARGSDKYNMALSERRAASTLEYLVENGIDRSRLTSKGYGESMPLNDCTQPTGCTAEQYAKNRRSEFTIMNNEDTMNSNEMEDKE</sequence>
<dbReference type="InterPro" id="IPR006665">
    <property type="entry name" value="OmpA-like"/>
</dbReference>
<dbReference type="InterPro" id="IPR036737">
    <property type="entry name" value="OmpA-like_sf"/>
</dbReference>
<evidence type="ECO:0000256" key="4">
    <source>
        <dbReference type="PROSITE-ProRule" id="PRU00473"/>
    </source>
</evidence>
<proteinExistence type="predicted"/>
<dbReference type="PRINTS" id="PR01021">
    <property type="entry name" value="OMPADOMAIN"/>
</dbReference>
<keyword evidence="3" id="KW-0998">Cell outer membrane</keyword>
<dbReference type="Pfam" id="PF00691">
    <property type="entry name" value="OmpA"/>
    <property type="match status" value="1"/>
</dbReference>
<dbReference type="Pfam" id="PF07676">
    <property type="entry name" value="PD40"/>
    <property type="match status" value="2"/>
</dbReference>
<evidence type="ECO:0000256" key="3">
    <source>
        <dbReference type="ARBA" id="ARBA00023237"/>
    </source>
</evidence>
<comment type="caution">
    <text evidence="7">The sequence shown here is derived from an EMBL/GenBank/DDBJ whole genome shotgun (WGS) entry which is preliminary data.</text>
</comment>
<dbReference type="PROSITE" id="PS51123">
    <property type="entry name" value="OMPA_2"/>
    <property type="match status" value="1"/>
</dbReference>
<comment type="subcellular location">
    <subcellularLocation>
        <location evidence="1">Cell outer membrane</location>
    </subcellularLocation>
</comment>
<organism evidence="7 8">
    <name type="scientific">Salegentibacter mishustinae</name>
    <dbReference type="NCBI Taxonomy" id="270918"/>
    <lineage>
        <taxon>Bacteria</taxon>
        <taxon>Pseudomonadati</taxon>
        <taxon>Bacteroidota</taxon>
        <taxon>Flavobacteriia</taxon>
        <taxon>Flavobacteriales</taxon>
        <taxon>Flavobacteriaceae</taxon>
        <taxon>Salegentibacter</taxon>
    </lineage>
</organism>
<evidence type="ECO:0000256" key="1">
    <source>
        <dbReference type="ARBA" id="ARBA00004442"/>
    </source>
</evidence>
<evidence type="ECO:0000259" key="6">
    <source>
        <dbReference type="PROSITE" id="PS51123"/>
    </source>
</evidence>
<keyword evidence="8" id="KW-1185">Reference proteome</keyword>
<dbReference type="InterPro" id="IPR050330">
    <property type="entry name" value="Bact_OuterMem_StrucFunc"/>
</dbReference>
<dbReference type="RefSeq" id="WP_057482257.1">
    <property type="nucleotide sequence ID" value="NZ_BMWR01000001.1"/>
</dbReference>
<evidence type="ECO:0000313" key="8">
    <source>
        <dbReference type="Proteomes" id="UP000051643"/>
    </source>
</evidence>
<dbReference type="Gene3D" id="1.25.40.10">
    <property type="entry name" value="Tetratricopeptide repeat domain"/>
    <property type="match status" value="1"/>
</dbReference>